<feature type="region of interest" description="Disordered" evidence="1">
    <location>
        <begin position="1"/>
        <end position="33"/>
    </location>
</feature>
<evidence type="ECO:0000313" key="3">
    <source>
        <dbReference type="Proteomes" id="UP000554235"/>
    </source>
</evidence>
<dbReference type="EMBL" id="JAADYS010001577">
    <property type="protein sequence ID" value="KAF4462180.1"/>
    <property type="molecule type" value="Genomic_DNA"/>
</dbReference>
<protein>
    <submittedName>
        <fullName evidence="2">Uncharacterized protein</fullName>
    </submittedName>
</protein>
<feature type="region of interest" description="Disordered" evidence="1">
    <location>
        <begin position="98"/>
        <end position="203"/>
    </location>
</feature>
<dbReference type="AlphaFoldDB" id="A0A8H4P7K1"/>
<dbReference type="Proteomes" id="UP000554235">
    <property type="component" value="Unassembled WGS sequence"/>
</dbReference>
<organism evidence="2 3">
    <name type="scientific">Fusarium albosuccineum</name>
    <dbReference type="NCBI Taxonomy" id="1237068"/>
    <lineage>
        <taxon>Eukaryota</taxon>
        <taxon>Fungi</taxon>
        <taxon>Dikarya</taxon>
        <taxon>Ascomycota</taxon>
        <taxon>Pezizomycotina</taxon>
        <taxon>Sordariomycetes</taxon>
        <taxon>Hypocreomycetidae</taxon>
        <taxon>Hypocreales</taxon>
        <taxon>Nectriaceae</taxon>
        <taxon>Fusarium</taxon>
        <taxon>Fusarium decemcellulare species complex</taxon>
    </lineage>
</organism>
<evidence type="ECO:0000313" key="2">
    <source>
        <dbReference type="EMBL" id="KAF4462180.1"/>
    </source>
</evidence>
<feature type="compositionally biased region" description="Low complexity" evidence="1">
    <location>
        <begin position="179"/>
        <end position="194"/>
    </location>
</feature>
<accession>A0A8H4P7K1</accession>
<proteinExistence type="predicted"/>
<feature type="compositionally biased region" description="Pro residues" evidence="1">
    <location>
        <begin position="135"/>
        <end position="147"/>
    </location>
</feature>
<evidence type="ECO:0000256" key="1">
    <source>
        <dbReference type="SAM" id="MobiDB-lite"/>
    </source>
</evidence>
<sequence>MLHGWAGRTGAQLRGKARRREAAQTEASGKRTTAKKRLELEAFVGDDGGPAVPFLDASPYLHLKPHVFVCRFWSDPATRWRLDAMRCRTPALSLDERSIGQLDAGDGSKSPKASRVRPGAQAQLPAPGLSVRDAAPPPTVLPPPPQPANKRPLALRSANSEPITAPDWAANQPIEPRSATRALQPRAPPAALLRTDVEGKGGL</sequence>
<name>A0A8H4P7K1_9HYPO</name>
<keyword evidence="3" id="KW-1185">Reference proteome</keyword>
<comment type="caution">
    <text evidence="2">The sequence shown here is derived from an EMBL/GenBank/DDBJ whole genome shotgun (WGS) entry which is preliminary data.</text>
</comment>
<reference evidence="2 3" key="1">
    <citation type="submission" date="2020-01" db="EMBL/GenBank/DDBJ databases">
        <title>Identification and distribution of gene clusters putatively required for synthesis of sphingolipid metabolism inhibitors in phylogenetically diverse species of the filamentous fungus Fusarium.</title>
        <authorList>
            <person name="Kim H.-S."/>
            <person name="Busman M."/>
            <person name="Brown D.W."/>
            <person name="Divon H."/>
            <person name="Uhlig S."/>
            <person name="Proctor R.H."/>
        </authorList>
    </citation>
    <scope>NUCLEOTIDE SEQUENCE [LARGE SCALE GENOMIC DNA]</scope>
    <source>
        <strain evidence="2 3">NRRL 20459</strain>
    </source>
</reference>
<gene>
    <name evidence="2" type="ORF">FALBO_11025</name>
</gene>